<evidence type="ECO:0000256" key="1">
    <source>
        <dbReference type="SAM" id="MobiDB-lite"/>
    </source>
</evidence>
<sequence>DARVESDVCWPSYEPKPAPTPQKKKKDCAHWREMIVDMSVKTKIQKLGRAMRADCLKVLVFCHQ</sequence>
<dbReference type="AlphaFoldDB" id="Q16313"/>
<dbReference type="PeptideAtlas" id="Q16313"/>
<feature type="non-terminal residue" evidence="2">
    <location>
        <position position="1"/>
    </location>
</feature>
<evidence type="ECO:0000313" key="2">
    <source>
        <dbReference type="EMBL" id="AAB34321.2"/>
    </source>
</evidence>
<name>Q16313_HUMAN</name>
<feature type="region of interest" description="Disordered" evidence="1">
    <location>
        <begin position="1"/>
        <end position="26"/>
    </location>
</feature>
<reference evidence="2" key="1">
    <citation type="journal article" date="1995" name="Cancer Lett.">
        <title>Identification of novel genes from stomach cancer cell lines by differential display.</title>
        <authorList>
            <person name="Salesiotis A.N."/>
            <person name="Wang C.K."/>
            <person name="Wang C.D."/>
            <person name="Burger A."/>
            <person name="Li H."/>
            <person name="Seth A."/>
        </authorList>
    </citation>
    <scope>NUCLEOTIDE SEQUENCE</scope>
    <source>
        <tissue evidence="2">Stomach cancer</tissue>
    </source>
</reference>
<organism evidence="2">
    <name type="scientific">Homo sapiens</name>
    <name type="common">Human</name>
    <dbReference type="NCBI Taxonomy" id="9606"/>
    <lineage>
        <taxon>Eukaryota</taxon>
        <taxon>Metazoa</taxon>
        <taxon>Chordata</taxon>
        <taxon>Craniata</taxon>
        <taxon>Vertebrata</taxon>
        <taxon>Euteleostomi</taxon>
        <taxon>Mammalia</taxon>
        <taxon>Eutheria</taxon>
        <taxon>Euarchontoglires</taxon>
        <taxon>Primates</taxon>
        <taxon>Haplorrhini</taxon>
        <taxon>Catarrhini</taxon>
        <taxon>Hominidae</taxon>
        <taxon>Homo</taxon>
    </lineage>
</organism>
<dbReference type="SMR" id="Q16313"/>
<protein>
    <submittedName>
        <fullName evidence="2">Oligomycin sensitivity conferral protein oscp-like protein</fullName>
    </submittedName>
</protein>
<dbReference type="EMBL" id="S77356">
    <property type="protein sequence ID" value="AAB34321.2"/>
    <property type="molecule type" value="mRNA"/>
</dbReference>
<accession>Q16313</accession>
<proteinExistence type="evidence at transcript level"/>